<name>A0A097SQH8_9NOCA</name>
<accession>A0A097SQH8</accession>
<feature type="compositionally biased region" description="Polar residues" evidence="1">
    <location>
        <begin position="188"/>
        <end position="200"/>
    </location>
</feature>
<evidence type="ECO:0000313" key="2">
    <source>
        <dbReference type="EMBL" id="AIU93772.1"/>
    </source>
</evidence>
<keyword evidence="2" id="KW-0614">Plasmid</keyword>
<dbReference type="EMBL" id="KJ605395">
    <property type="protein sequence ID" value="AIU93772.1"/>
    <property type="molecule type" value="Genomic_DNA"/>
</dbReference>
<sequence>MKNPAASTATPESAASRPARTARASPTSSGEGVNTRRTGSSCAGWIHARPTNPSRASARVSASNASPSRKLRETAAGGGSMPAATLAATTWLRANSSAVPSSSTSTPRSAARSTSPSCRNRIRGARAMASASNTPAAVSINADIAAPGQRSASRRSTCSTSCAEPTFGNHTPVSRGCATARISSSCKTPGFTRTHTSTEPGASVATHRATVSRAKSLRSAATASSRSSTIASAPEASALSKRSGRSPGTYR</sequence>
<feature type="compositionally biased region" description="Low complexity" evidence="1">
    <location>
        <begin position="97"/>
        <end position="119"/>
    </location>
</feature>
<geneLocation type="plasmid" evidence="2">
    <name>pNSL1</name>
</geneLocation>
<gene>
    <name evidence="2" type="ORF">LRS1606.338</name>
</gene>
<feature type="region of interest" description="Disordered" evidence="1">
    <location>
        <begin position="1"/>
        <end position="82"/>
    </location>
</feature>
<organism evidence="2">
    <name type="scientific">Rhodococcus sp. NS1</name>
    <dbReference type="NCBI Taxonomy" id="402236"/>
    <lineage>
        <taxon>Bacteria</taxon>
        <taxon>Bacillati</taxon>
        <taxon>Actinomycetota</taxon>
        <taxon>Actinomycetes</taxon>
        <taxon>Mycobacteriales</taxon>
        <taxon>Nocardiaceae</taxon>
        <taxon>Rhodococcus</taxon>
    </lineage>
</organism>
<feature type="compositionally biased region" description="Polar residues" evidence="1">
    <location>
        <begin position="30"/>
        <end position="41"/>
    </location>
</feature>
<evidence type="ECO:0000256" key="1">
    <source>
        <dbReference type="SAM" id="MobiDB-lite"/>
    </source>
</evidence>
<feature type="region of interest" description="Disordered" evidence="1">
    <location>
        <begin position="188"/>
        <end position="251"/>
    </location>
</feature>
<reference evidence="2" key="1">
    <citation type="submission" date="2014-03" db="EMBL/GenBank/DDBJ databases">
        <authorList>
            <person name="Zhang G."/>
            <person name="Zhu L."/>
            <person name="Fang P."/>
        </authorList>
    </citation>
    <scope>NUCLEOTIDE SEQUENCE</scope>
    <source>
        <strain evidence="2">NS1</strain>
        <plasmid evidence="2">pNSL1</plasmid>
    </source>
</reference>
<feature type="compositionally biased region" description="Low complexity" evidence="1">
    <location>
        <begin position="212"/>
        <end position="233"/>
    </location>
</feature>
<feature type="region of interest" description="Disordered" evidence="1">
    <location>
        <begin position="147"/>
        <end position="174"/>
    </location>
</feature>
<feature type="compositionally biased region" description="Low complexity" evidence="1">
    <location>
        <begin position="52"/>
        <end position="68"/>
    </location>
</feature>
<feature type="region of interest" description="Disordered" evidence="1">
    <location>
        <begin position="97"/>
        <end position="120"/>
    </location>
</feature>
<feature type="compositionally biased region" description="Low complexity" evidence="1">
    <location>
        <begin position="150"/>
        <end position="163"/>
    </location>
</feature>
<proteinExistence type="predicted"/>
<protein>
    <submittedName>
        <fullName evidence="2">Uncharacterized protein</fullName>
    </submittedName>
</protein>
<feature type="compositionally biased region" description="Low complexity" evidence="1">
    <location>
        <begin position="1"/>
        <end position="29"/>
    </location>
</feature>
<dbReference type="AlphaFoldDB" id="A0A097SQH8"/>